<dbReference type="EMBL" id="JAAIJR010000001">
    <property type="protein sequence ID" value="NEX18817.1"/>
    <property type="molecule type" value="Genomic_DNA"/>
</dbReference>
<evidence type="ECO:0000256" key="1">
    <source>
        <dbReference type="ARBA" id="ARBA00010923"/>
    </source>
</evidence>
<dbReference type="PANTHER" id="PTHR30408:SF12">
    <property type="entry name" value="TYPE I RESTRICTION ENZYME MJAVIII SPECIFICITY SUBUNIT"/>
    <property type="match status" value="1"/>
</dbReference>
<dbReference type="Proteomes" id="UP000471640">
    <property type="component" value="Unassembled WGS sequence"/>
</dbReference>
<dbReference type="CDD" id="cd17246">
    <property type="entry name" value="RMtype1_S_SonII-TRD2-CR2_like"/>
    <property type="match status" value="1"/>
</dbReference>
<dbReference type="RefSeq" id="WP_164651698.1">
    <property type="nucleotide sequence ID" value="NZ_JAAIJR010000001.1"/>
</dbReference>
<name>A0A6P1DKR4_9GAMM</name>
<dbReference type="PANTHER" id="PTHR30408">
    <property type="entry name" value="TYPE-1 RESTRICTION ENZYME ECOKI SPECIFICITY PROTEIN"/>
    <property type="match status" value="1"/>
</dbReference>
<comment type="similarity">
    <text evidence="1">Belongs to the type-I restriction system S methylase family.</text>
</comment>
<dbReference type="AlphaFoldDB" id="A0A6P1DKR4"/>
<comment type="caution">
    <text evidence="5">The sequence shown here is derived from an EMBL/GenBank/DDBJ whole genome shotgun (WGS) entry which is preliminary data.</text>
</comment>
<evidence type="ECO:0000256" key="2">
    <source>
        <dbReference type="ARBA" id="ARBA00022747"/>
    </source>
</evidence>
<dbReference type="SUPFAM" id="SSF116734">
    <property type="entry name" value="DNA methylase specificity domain"/>
    <property type="match status" value="2"/>
</dbReference>
<gene>
    <name evidence="5" type="ORF">G3480_00515</name>
</gene>
<dbReference type="Gene3D" id="3.90.220.20">
    <property type="entry name" value="DNA methylase specificity domains"/>
    <property type="match status" value="2"/>
</dbReference>
<dbReference type="Gene3D" id="1.10.287.1120">
    <property type="entry name" value="Bipartite methylase S protein"/>
    <property type="match status" value="1"/>
</dbReference>
<sequence length="351" mass="38706">MRDTSFPAVQLGKACRLVTDGSHFSPTPQVEGRPIVNAKDIPSGRIDLATCTRISEADWQLLRTQNCAPQVGDVLLSKDGTIGRVVHYREDQGVVLLSSIALLRSDGSFDPEFLTQVLRSNLFDSQLFRLQSGSALKRLVLADIRKIQVPRPCRDVQQRIAEILSTVDDAIEQTEALIAKTQQIKAGLMHDLFTRGVTAEGQLRPPRDEAPQLYKESPLGWIPKEWELPNLGTMAEIASGVTLNGDIDLGHIEVAYLRVANVQDGYLDLNEVKTIRVNAAQLSRLALRRGDVLMNEGVTSTNLAEVRFGTRKSSPAFTRITSFECGHAARCCGHSSWRIGRSHPSERSISS</sequence>
<accession>A0A6P1DKR4</accession>
<keyword evidence="3" id="KW-0238">DNA-binding</keyword>
<dbReference type="InterPro" id="IPR052021">
    <property type="entry name" value="Type-I_RS_S_subunit"/>
</dbReference>
<evidence type="ECO:0000259" key="4">
    <source>
        <dbReference type="Pfam" id="PF01420"/>
    </source>
</evidence>
<dbReference type="InterPro" id="IPR044946">
    <property type="entry name" value="Restrct_endonuc_typeI_TRD_sf"/>
</dbReference>
<evidence type="ECO:0000313" key="6">
    <source>
        <dbReference type="Proteomes" id="UP000471640"/>
    </source>
</evidence>
<dbReference type="Pfam" id="PF01420">
    <property type="entry name" value="Methylase_S"/>
    <property type="match status" value="1"/>
</dbReference>
<reference evidence="5 6" key="2">
    <citation type="submission" date="2020-02" db="EMBL/GenBank/DDBJ databases">
        <title>Genome sequences of Thiorhodococcus mannitoliphagus and Thiorhodococcus minor, purple sulfur photosynthetic bacteria in the gammaproteobacterial family, Chromatiaceae.</title>
        <authorList>
            <person name="Aviles F.A."/>
            <person name="Meyer T.E."/>
            <person name="Kyndt J.A."/>
        </authorList>
    </citation>
    <scope>NUCLEOTIDE SEQUENCE [LARGE SCALE GENOMIC DNA]</scope>
    <source>
        <strain evidence="5 6">DSM 18266</strain>
    </source>
</reference>
<reference evidence="6" key="1">
    <citation type="journal article" date="2020" name="Microbiol. Resour. Announc.">
        <title>Draft Genome Sequences of Thiorhodococcus mannitoliphagus and Thiorhodococcus minor, Purple Sulfur Photosynthetic Bacteria in the Gammaproteobacterial Family Chromatiaceae.</title>
        <authorList>
            <person name="Aviles F.A."/>
            <person name="Meyer T.E."/>
            <person name="Kyndt J.A."/>
        </authorList>
    </citation>
    <scope>NUCLEOTIDE SEQUENCE [LARGE SCALE GENOMIC DNA]</scope>
    <source>
        <strain evidence="6">DSM 18266</strain>
    </source>
</reference>
<dbReference type="GO" id="GO:0009307">
    <property type="term" value="P:DNA restriction-modification system"/>
    <property type="evidence" value="ECO:0007669"/>
    <property type="project" value="UniProtKB-KW"/>
</dbReference>
<organism evidence="5 6">
    <name type="scientific">Thiorhodococcus mannitoliphagus</name>
    <dbReference type="NCBI Taxonomy" id="329406"/>
    <lineage>
        <taxon>Bacteria</taxon>
        <taxon>Pseudomonadati</taxon>
        <taxon>Pseudomonadota</taxon>
        <taxon>Gammaproteobacteria</taxon>
        <taxon>Chromatiales</taxon>
        <taxon>Chromatiaceae</taxon>
        <taxon>Thiorhodococcus</taxon>
    </lineage>
</organism>
<keyword evidence="6" id="KW-1185">Reference proteome</keyword>
<proteinExistence type="inferred from homology"/>
<dbReference type="GO" id="GO:0003677">
    <property type="term" value="F:DNA binding"/>
    <property type="evidence" value="ECO:0007669"/>
    <property type="project" value="UniProtKB-KW"/>
</dbReference>
<keyword evidence="2" id="KW-0680">Restriction system</keyword>
<evidence type="ECO:0000313" key="5">
    <source>
        <dbReference type="EMBL" id="NEX18817.1"/>
    </source>
</evidence>
<feature type="domain" description="Type I restriction modification DNA specificity" evidence="4">
    <location>
        <begin position="58"/>
        <end position="178"/>
    </location>
</feature>
<dbReference type="InterPro" id="IPR000055">
    <property type="entry name" value="Restrct_endonuc_typeI_TRD"/>
</dbReference>
<protein>
    <recommendedName>
        <fullName evidence="4">Type I restriction modification DNA specificity domain-containing protein</fullName>
    </recommendedName>
</protein>
<evidence type="ECO:0000256" key="3">
    <source>
        <dbReference type="ARBA" id="ARBA00023125"/>
    </source>
</evidence>